<dbReference type="Gene3D" id="3.40.50.620">
    <property type="entry name" value="HUPs"/>
    <property type="match status" value="1"/>
</dbReference>
<organism evidence="5">
    <name type="scientific">Arundo donax</name>
    <name type="common">Giant reed</name>
    <name type="synonym">Donax arundinaceus</name>
    <dbReference type="NCBI Taxonomy" id="35708"/>
    <lineage>
        <taxon>Eukaryota</taxon>
        <taxon>Viridiplantae</taxon>
        <taxon>Streptophyta</taxon>
        <taxon>Embryophyta</taxon>
        <taxon>Tracheophyta</taxon>
        <taxon>Spermatophyta</taxon>
        <taxon>Magnoliopsida</taxon>
        <taxon>Liliopsida</taxon>
        <taxon>Poales</taxon>
        <taxon>Poaceae</taxon>
        <taxon>PACMAD clade</taxon>
        <taxon>Arundinoideae</taxon>
        <taxon>Arundineae</taxon>
        <taxon>Arundo</taxon>
    </lineage>
</organism>
<dbReference type="InterPro" id="IPR014729">
    <property type="entry name" value="Rossmann-like_a/b/a_fold"/>
</dbReference>
<reference evidence="5" key="2">
    <citation type="journal article" date="2015" name="Data Brief">
        <title>Shoot transcriptome of the giant reed, Arundo donax.</title>
        <authorList>
            <person name="Barrero R.A."/>
            <person name="Guerrero F.D."/>
            <person name="Moolhuijzen P."/>
            <person name="Goolsby J.A."/>
            <person name="Tidwell J."/>
            <person name="Bellgard S.E."/>
            <person name="Bellgard M.I."/>
        </authorList>
    </citation>
    <scope>NUCLEOTIDE SEQUENCE</scope>
    <source>
        <tissue evidence="5">Shoot tissue taken approximately 20 cm above the soil surface</tissue>
    </source>
</reference>
<dbReference type="AlphaFoldDB" id="A0A0A9D5Y2"/>
<reference evidence="5" key="1">
    <citation type="submission" date="2014-09" db="EMBL/GenBank/DDBJ databases">
        <authorList>
            <person name="Magalhaes I.L.F."/>
            <person name="Oliveira U."/>
            <person name="Santos F.R."/>
            <person name="Vidigal T.H.D.A."/>
            <person name="Brescovit A.D."/>
            <person name="Santos A.J."/>
        </authorList>
    </citation>
    <scope>NUCLEOTIDE SEQUENCE</scope>
    <source>
        <tissue evidence="5">Shoot tissue taken approximately 20 cm above the soil surface</tissue>
    </source>
</reference>
<dbReference type="InterPro" id="IPR024909">
    <property type="entry name" value="Cys-tRNA/MSH_ligase"/>
</dbReference>
<dbReference type="InterPro" id="IPR032678">
    <property type="entry name" value="tRNA-synt_1_cat_dom"/>
</dbReference>
<feature type="domain" description="tRNA synthetases class I catalytic" evidence="4">
    <location>
        <begin position="88"/>
        <end position="129"/>
    </location>
</feature>
<dbReference type="GO" id="GO:0005737">
    <property type="term" value="C:cytoplasm"/>
    <property type="evidence" value="ECO:0007669"/>
    <property type="project" value="TreeGrafter"/>
</dbReference>
<accession>A0A0A9D5Y2</accession>
<protein>
    <recommendedName>
        <fullName evidence="4">tRNA synthetases class I catalytic domain-containing protein</fullName>
    </recommendedName>
</protein>
<dbReference type="PANTHER" id="PTHR10890">
    <property type="entry name" value="CYSTEINYL-TRNA SYNTHETASE"/>
    <property type="match status" value="1"/>
</dbReference>
<dbReference type="GO" id="GO:0005524">
    <property type="term" value="F:ATP binding"/>
    <property type="evidence" value="ECO:0007669"/>
    <property type="project" value="UniProtKB-KW"/>
</dbReference>
<dbReference type="GO" id="GO:0006423">
    <property type="term" value="P:cysteinyl-tRNA aminoacylation"/>
    <property type="evidence" value="ECO:0007669"/>
    <property type="project" value="TreeGrafter"/>
</dbReference>
<evidence type="ECO:0000256" key="3">
    <source>
        <dbReference type="ARBA" id="ARBA00022840"/>
    </source>
</evidence>
<sequence length="152" mass="16692">MAAAAARRATGLLPLLLSSPSGAHVSHRRALAMIPPPRPHRPLSHPARPFSIASASNGAAAAERTRELYLYNTKSRRKEQFRPRAPGGEVGMYVCGVTPYDDSHIGHARAYVAFDVLYRFPSHHYCVRFGVIRKIASSVDVNAHLILSVVVW</sequence>
<name>A0A0A9D5Y2_ARUDO</name>
<dbReference type="Pfam" id="PF01406">
    <property type="entry name" value="tRNA-synt_1e"/>
    <property type="match status" value="1"/>
</dbReference>
<dbReference type="SUPFAM" id="SSF52374">
    <property type="entry name" value="Nucleotidylyl transferase"/>
    <property type="match status" value="1"/>
</dbReference>
<evidence type="ECO:0000313" key="5">
    <source>
        <dbReference type="EMBL" id="JAD81060.1"/>
    </source>
</evidence>
<keyword evidence="1" id="KW-0436">Ligase</keyword>
<proteinExistence type="predicted"/>
<evidence type="ECO:0000256" key="1">
    <source>
        <dbReference type="ARBA" id="ARBA00022598"/>
    </source>
</evidence>
<dbReference type="PANTHER" id="PTHR10890:SF25">
    <property type="entry name" value="CYSTEINE--TRNA LIGASE, CHLOROPLASTIC_MITOCHONDRIAL"/>
    <property type="match status" value="1"/>
</dbReference>
<dbReference type="GO" id="GO:0004817">
    <property type="term" value="F:cysteine-tRNA ligase activity"/>
    <property type="evidence" value="ECO:0007669"/>
    <property type="project" value="TreeGrafter"/>
</dbReference>
<keyword evidence="3" id="KW-0067">ATP-binding</keyword>
<dbReference type="EMBL" id="GBRH01216835">
    <property type="protein sequence ID" value="JAD81060.1"/>
    <property type="molecule type" value="Transcribed_RNA"/>
</dbReference>
<evidence type="ECO:0000256" key="2">
    <source>
        <dbReference type="ARBA" id="ARBA00022741"/>
    </source>
</evidence>
<keyword evidence="2" id="KW-0547">Nucleotide-binding</keyword>
<evidence type="ECO:0000259" key="4">
    <source>
        <dbReference type="Pfam" id="PF01406"/>
    </source>
</evidence>